<dbReference type="RefSeq" id="WP_119340987.1">
    <property type="nucleotide sequence ID" value="NZ_BJXL01000016.1"/>
</dbReference>
<dbReference type="OrthoDB" id="25982at2"/>
<protein>
    <recommendedName>
        <fullName evidence="3">Lipoprotein</fullName>
    </recommendedName>
</protein>
<sequence length="189" mass="21558">MRYAGLALVLWLAACAPTYLGSVPYYTYNLEDFPIFTSPAGQPLYGLKRYEERRWTAVARGPSGFGFFITLEVGLSSRASPPFANPVERCRFASSDEKPADVRVVLLEAPPGFGVSLEQALYKLQCGRFERDQQGFEVLRYTTWLDVIYRFKLPPVAPGTYALRWQLWEGEQLIAEEDRRFTLTAARWP</sequence>
<proteinExistence type="predicted"/>
<dbReference type="PROSITE" id="PS51257">
    <property type="entry name" value="PROKAR_LIPOPROTEIN"/>
    <property type="match status" value="1"/>
</dbReference>
<evidence type="ECO:0008006" key="3">
    <source>
        <dbReference type="Google" id="ProtNLM"/>
    </source>
</evidence>
<evidence type="ECO:0000313" key="2">
    <source>
        <dbReference type="Proteomes" id="UP000321197"/>
    </source>
</evidence>
<comment type="caution">
    <text evidence="1">The sequence shown here is derived from an EMBL/GenBank/DDBJ whole genome shotgun (WGS) entry which is preliminary data.</text>
</comment>
<gene>
    <name evidence="1" type="ORF">MHY01S_07850</name>
</gene>
<dbReference type="EMBL" id="BJXL01000016">
    <property type="protein sequence ID" value="GEM82619.1"/>
    <property type="molecule type" value="Genomic_DNA"/>
</dbReference>
<accession>A0A511QZ16</accession>
<dbReference type="Proteomes" id="UP000321197">
    <property type="component" value="Unassembled WGS sequence"/>
</dbReference>
<organism evidence="1 2">
    <name type="scientific">Meiothermus hypogaeus NBRC 106114</name>
    <dbReference type="NCBI Taxonomy" id="1227553"/>
    <lineage>
        <taxon>Bacteria</taxon>
        <taxon>Thermotogati</taxon>
        <taxon>Deinococcota</taxon>
        <taxon>Deinococci</taxon>
        <taxon>Thermales</taxon>
        <taxon>Thermaceae</taxon>
        <taxon>Meiothermus</taxon>
    </lineage>
</organism>
<reference evidence="1 2" key="1">
    <citation type="submission" date="2019-07" db="EMBL/GenBank/DDBJ databases">
        <title>Whole genome shotgun sequence of Meiothermus hypogaeus NBRC 106114.</title>
        <authorList>
            <person name="Hosoyama A."/>
            <person name="Uohara A."/>
            <person name="Ohji S."/>
            <person name="Ichikawa N."/>
        </authorList>
    </citation>
    <scope>NUCLEOTIDE SEQUENCE [LARGE SCALE GENOMIC DNA]</scope>
    <source>
        <strain evidence="1 2">NBRC 106114</strain>
    </source>
</reference>
<dbReference type="AlphaFoldDB" id="A0A511QZ16"/>
<name>A0A511QZ16_9DEIN</name>
<evidence type="ECO:0000313" key="1">
    <source>
        <dbReference type="EMBL" id="GEM82619.1"/>
    </source>
</evidence>